<dbReference type="PROSITE" id="PS51294">
    <property type="entry name" value="HTH_MYB"/>
    <property type="match status" value="3"/>
</dbReference>
<evidence type="ECO:0000256" key="1">
    <source>
        <dbReference type="ARBA" id="ARBA00023015"/>
    </source>
</evidence>
<feature type="domain" description="Myb-like" evidence="6">
    <location>
        <begin position="268"/>
        <end position="318"/>
    </location>
</feature>
<evidence type="ECO:0000256" key="5">
    <source>
        <dbReference type="SAM" id="MobiDB-lite"/>
    </source>
</evidence>
<dbReference type="PROSITE" id="PS50090">
    <property type="entry name" value="MYB_LIKE"/>
    <property type="match status" value="3"/>
</dbReference>
<accession>A0AAD6XGT4</accession>
<dbReference type="InterPro" id="IPR001005">
    <property type="entry name" value="SANT/Myb"/>
</dbReference>
<feature type="domain" description="Myb-like" evidence="6">
    <location>
        <begin position="320"/>
        <end position="369"/>
    </location>
</feature>
<dbReference type="PANTHER" id="PTHR46621">
    <property type="entry name" value="SNRNA-ACTIVATING PROTEIN COMPLEX SUBUNIT 4"/>
    <property type="match status" value="1"/>
</dbReference>
<evidence type="ECO:0008006" key="11">
    <source>
        <dbReference type="Google" id="ProtNLM"/>
    </source>
</evidence>
<feature type="domain" description="Myb-like" evidence="6">
    <location>
        <begin position="216"/>
        <end position="267"/>
    </location>
</feature>
<evidence type="ECO:0000256" key="3">
    <source>
        <dbReference type="ARBA" id="ARBA00023163"/>
    </source>
</evidence>
<dbReference type="InterPro" id="IPR051575">
    <property type="entry name" value="Myb-like_DNA-bd"/>
</dbReference>
<feature type="compositionally biased region" description="Basic residues" evidence="5">
    <location>
        <begin position="390"/>
        <end position="400"/>
    </location>
</feature>
<feature type="region of interest" description="Disordered" evidence="5">
    <location>
        <begin position="379"/>
        <end position="526"/>
    </location>
</feature>
<dbReference type="EMBL" id="JARJCM010000001">
    <property type="protein sequence ID" value="KAJ7047601.1"/>
    <property type="molecule type" value="Genomic_DNA"/>
</dbReference>
<feature type="compositionally biased region" description="Basic residues" evidence="5">
    <location>
        <begin position="422"/>
        <end position="432"/>
    </location>
</feature>
<reference evidence="9" key="1">
    <citation type="submission" date="2023-03" db="EMBL/GenBank/DDBJ databases">
        <title>Massive genome expansion in bonnet fungi (Mycena s.s.) driven by repeated elements and novel gene families across ecological guilds.</title>
        <authorList>
            <consortium name="Lawrence Berkeley National Laboratory"/>
            <person name="Harder C.B."/>
            <person name="Miyauchi S."/>
            <person name="Viragh M."/>
            <person name="Kuo A."/>
            <person name="Thoen E."/>
            <person name="Andreopoulos B."/>
            <person name="Lu D."/>
            <person name="Skrede I."/>
            <person name="Drula E."/>
            <person name="Henrissat B."/>
            <person name="Morin E."/>
            <person name="Kohler A."/>
            <person name="Barry K."/>
            <person name="LaButti K."/>
            <person name="Morin E."/>
            <person name="Salamov A."/>
            <person name="Lipzen A."/>
            <person name="Mereny Z."/>
            <person name="Hegedus B."/>
            <person name="Baldrian P."/>
            <person name="Stursova M."/>
            <person name="Weitz H."/>
            <person name="Taylor A."/>
            <person name="Grigoriev I.V."/>
            <person name="Nagy L.G."/>
            <person name="Martin F."/>
            <person name="Kauserud H."/>
        </authorList>
    </citation>
    <scope>NUCLEOTIDE SEQUENCE</scope>
    <source>
        <strain evidence="9">CBHHK200</strain>
    </source>
</reference>
<evidence type="ECO:0000313" key="9">
    <source>
        <dbReference type="EMBL" id="KAJ7047601.1"/>
    </source>
</evidence>
<gene>
    <name evidence="9" type="ORF">C8F04DRAFT_1059458</name>
</gene>
<dbReference type="GO" id="GO:0001006">
    <property type="term" value="F:RNA polymerase III type 3 promoter sequence-specific DNA binding"/>
    <property type="evidence" value="ECO:0007669"/>
    <property type="project" value="TreeGrafter"/>
</dbReference>
<dbReference type="InterPro" id="IPR017930">
    <property type="entry name" value="Myb_dom"/>
</dbReference>
<keyword evidence="3" id="KW-0804">Transcription</keyword>
<dbReference type="InterPro" id="IPR009057">
    <property type="entry name" value="Homeodomain-like_sf"/>
</dbReference>
<keyword evidence="4" id="KW-0539">Nucleus</keyword>
<evidence type="ECO:0000259" key="8">
    <source>
        <dbReference type="PROSITE" id="PS51294"/>
    </source>
</evidence>
<feature type="domain" description="HTH myb-type" evidence="8">
    <location>
        <begin position="323"/>
        <end position="362"/>
    </location>
</feature>
<comment type="caution">
    <text evidence="9">The sequence shown here is derived from an EMBL/GenBank/DDBJ whole genome shotgun (WGS) entry which is preliminary data.</text>
</comment>
<dbReference type="Pfam" id="PF00249">
    <property type="entry name" value="Myb_DNA-binding"/>
    <property type="match status" value="3"/>
</dbReference>
<feature type="compositionally biased region" description="Basic residues" evidence="5">
    <location>
        <begin position="517"/>
        <end position="526"/>
    </location>
</feature>
<dbReference type="CDD" id="cd00167">
    <property type="entry name" value="SANT"/>
    <property type="match status" value="3"/>
</dbReference>
<evidence type="ECO:0000259" key="6">
    <source>
        <dbReference type="PROSITE" id="PS50090"/>
    </source>
</evidence>
<evidence type="ECO:0000256" key="4">
    <source>
        <dbReference type="ARBA" id="ARBA00023242"/>
    </source>
</evidence>
<feature type="compositionally biased region" description="Acidic residues" evidence="5">
    <location>
        <begin position="407"/>
        <end position="416"/>
    </location>
</feature>
<feature type="compositionally biased region" description="Polar residues" evidence="5">
    <location>
        <begin position="481"/>
        <end position="495"/>
    </location>
</feature>
<dbReference type="SMART" id="SM00717">
    <property type="entry name" value="SANT"/>
    <property type="match status" value="5"/>
</dbReference>
<dbReference type="GO" id="GO:0042795">
    <property type="term" value="P:snRNA transcription by RNA polymerase II"/>
    <property type="evidence" value="ECO:0007669"/>
    <property type="project" value="TreeGrafter"/>
</dbReference>
<dbReference type="InterPro" id="IPR017884">
    <property type="entry name" value="SANT_dom"/>
</dbReference>
<dbReference type="Proteomes" id="UP001218188">
    <property type="component" value="Unassembled WGS sequence"/>
</dbReference>
<keyword evidence="1" id="KW-0805">Transcription regulation</keyword>
<dbReference type="SUPFAM" id="SSF46689">
    <property type="entry name" value="Homeodomain-like"/>
    <property type="match status" value="2"/>
</dbReference>
<evidence type="ECO:0000256" key="2">
    <source>
        <dbReference type="ARBA" id="ARBA00023125"/>
    </source>
</evidence>
<dbReference type="AlphaFoldDB" id="A0AAD6XGT4"/>
<name>A0AAD6XGT4_9AGAR</name>
<feature type="domain" description="SANT" evidence="7">
    <location>
        <begin position="271"/>
        <end position="312"/>
    </location>
</feature>
<dbReference type="GO" id="GO:0042796">
    <property type="term" value="P:snRNA transcription by RNA polymerase III"/>
    <property type="evidence" value="ECO:0007669"/>
    <property type="project" value="TreeGrafter"/>
</dbReference>
<feature type="domain" description="HTH myb-type" evidence="8">
    <location>
        <begin position="216"/>
        <end position="267"/>
    </location>
</feature>
<protein>
    <recommendedName>
        <fullName evidence="11">MYB transcription factor</fullName>
    </recommendedName>
</protein>
<dbReference type="PANTHER" id="PTHR46621:SF1">
    <property type="entry name" value="SNRNA-ACTIVATING PROTEIN COMPLEX SUBUNIT 4"/>
    <property type="match status" value="1"/>
</dbReference>
<keyword evidence="2" id="KW-0238">DNA-binding</keyword>
<dbReference type="PROSITE" id="PS51293">
    <property type="entry name" value="SANT"/>
    <property type="match status" value="1"/>
</dbReference>
<organism evidence="9 10">
    <name type="scientific">Mycena alexandri</name>
    <dbReference type="NCBI Taxonomy" id="1745969"/>
    <lineage>
        <taxon>Eukaryota</taxon>
        <taxon>Fungi</taxon>
        <taxon>Dikarya</taxon>
        <taxon>Basidiomycota</taxon>
        <taxon>Agaricomycotina</taxon>
        <taxon>Agaricomycetes</taxon>
        <taxon>Agaricomycetidae</taxon>
        <taxon>Agaricales</taxon>
        <taxon>Marasmiineae</taxon>
        <taxon>Mycenaceae</taxon>
        <taxon>Mycena</taxon>
    </lineage>
</organism>
<dbReference type="Gene3D" id="1.10.10.60">
    <property type="entry name" value="Homeodomain-like"/>
    <property type="match status" value="4"/>
</dbReference>
<evidence type="ECO:0000313" key="10">
    <source>
        <dbReference type="Proteomes" id="UP001218188"/>
    </source>
</evidence>
<feature type="domain" description="HTH myb-type" evidence="8">
    <location>
        <begin position="268"/>
        <end position="322"/>
    </location>
</feature>
<keyword evidence="10" id="KW-1185">Reference proteome</keyword>
<evidence type="ECO:0000259" key="7">
    <source>
        <dbReference type="PROSITE" id="PS51293"/>
    </source>
</evidence>
<dbReference type="GO" id="GO:0000978">
    <property type="term" value="F:RNA polymerase II cis-regulatory region sequence-specific DNA binding"/>
    <property type="evidence" value="ECO:0007669"/>
    <property type="project" value="TreeGrafter"/>
</dbReference>
<dbReference type="GO" id="GO:0019185">
    <property type="term" value="C:snRNA-activating protein complex"/>
    <property type="evidence" value="ECO:0007669"/>
    <property type="project" value="TreeGrafter"/>
</dbReference>
<proteinExistence type="predicted"/>
<sequence>MPTPKELALRALQANQEHQYALAQHAEKLATELAELDKLISQADTEDGESDLECDFYIPNANPPVGPIRNFTNPESPFYEDAMKRTRYLNFTARHTMAGKEVEALKGAVDAELRRVEQLEGASSTTTDTSMADKLDWTVIAEKVSDSSTTKRTAEECKIKWMDVNGVINRAAWPAAELNALQKIVNKYRNQTPVNWVQVAQELGTNRLPLDCMRHSQDRRGHVWTAELDQKVIDAVRQYGQCWSLVAKYVSPHLAPGQCSARYLRTLDPTLHRGAWSAEEDERLKAAVAGYGKSWSEVASVVPGRTNEQCRDRWLSILDPVNKKKEGWDDEDEEVLIKAVKSQGRKWKAIAAQMNRTPADVRIHYDSLQVVGGAELSDDDEVLAEPAPKPRAKKPRAKKAQPREASDAQDDVEEMDVDKSPVKPRPKPKPLAKNKSTGRGTKRAAPDPDGEYGTTPRKRRAVKKVVSETESDSDSPPVEDGTSTEQNPEPTTDTASPAKKDKRRAQPAPPVNELPRRRSARFKSET</sequence>